<dbReference type="RefSeq" id="WP_131513611.1">
    <property type="nucleotide sequence ID" value="NZ_SJKD01000002.1"/>
</dbReference>
<feature type="transmembrane region" description="Helical" evidence="7">
    <location>
        <begin position="14"/>
        <end position="34"/>
    </location>
</feature>
<evidence type="ECO:0000256" key="4">
    <source>
        <dbReference type="ARBA" id="ARBA00022989"/>
    </source>
</evidence>
<feature type="transmembrane region" description="Helical" evidence="7">
    <location>
        <begin position="421"/>
        <end position="443"/>
    </location>
</feature>
<keyword evidence="4 7" id="KW-1133">Transmembrane helix</keyword>
<dbReference type="InterPro" id="IPR038377">
    <property type="entry name" value="Na/Glc_symporter_sf"/>
</dbReference>
<organism evidence="8 9">
    <name type="scientific">Kribbella capetownensis</name>
    <dbReference type="NCBI Taxonomy" id="1572659"/>
    <lineage>
        <taxon>Bacteria</taxon>
        <taxon>Bacillati</taxon>
        <taxon>Actinomycetota</taxon>
        <taxon>Actinomycetes</taxon>
        <taxon>Propionibacteriales</taxon>
        <taxon>Kribbellaceae</taxon>
        <taxon>Kribbella</taxon>
    </lineage>
</organism>
<keyword evidence="3 7" id="KW-0812">Transmembrane</keyword>
<dbReference type="Gene3D" id="1.20.1730.10">
    <property type="entry name" value="Sodium/glucose cotransporter"/>
    <property type="match status" value="1"/>
</dbReference>
<feature type="transmembrane region" description="Helical" evidence="7">
    <location>
        <begin position="481"/>
        <end position="502"/>
    </location>
</feature>
<evidence type="ECO:0000313" key="9">
    <source>
        <dbReference type="Proteomes" id="UP000293342"/>
    </source>
</evidence>
<dbReference type="NCBIfam" id="TIGR00813">
    <property type="entry name" value="sss"/>
    <property type="match status" value="1"/>
</dbReference>
<evidence type="ECO:0000256" key="5">
    <source>
        <dbReference type="ARBA" id="ARBA00023136"/>
    </source>
</evidence>
<keyword evidence="9" id="KW-1185">Reference proteome</keyword>
<feature type="transmembrane region" description="Helical" evidence="7">
    <location>
        <begin position="293"/>
        <end position="313"/>
    </location>
</feature>
<dbReference type="InterPro" id="IPR001734">
    <property type="entry name" value="Na/solute_symporter"/>
</dbReference>
<dbReference type="EMBL" id="SJKD01000002">
    <property type="protein sequence ID" value="TCC50914.1"/>
    <property type="molecule type" value="Genomic_DNA"/>
</dbReference>
<feature type="transmembrane region" description="Helical" evidence="7">
    <location>
        <begin position="87"/>
        <end position="108"/>
    </location>
</feature>
<name>A0A4R0JXE5_9ACTN</name>
<dbReference type="Proteomes" id="UP000293342">
    <property type="component" value="Unassembled WGS sequence"/>
</dbReference>
<dbReference type="PANTHER" id="PTHR11819">
    <property type="entry name" value="SOLUTE CARRIER FAMILY 5"/>
    <property type="match status" value="1"/>
</dbReference>
<evidence type="ECO:0000256" key="3">
    <source>
        <dbReference type="ARBA" id="ARBA00022692"/>
    </source>
</evidence>
<comment type="similarity">
    <text evidence="2 6">Belongs to the sodium:solute symporter (SSF) (TC 2.A.21) family.</text>
</comment>
<evidence type="ECO:0000256" key="1">
    <source>
        <dbReference type="ARBA" id="ARBA00004141"/>
    </source>
</evidence>
<feature type="transmembrane region" description="Helical" evidence="7">
    <location>
        <begin position="541"/>
        <end position="558"/>
    </location>
</feature>
<dbReference type="GO" id="GO:0005412">
    <property type="term" value="F:D-glucose:sodium symporter activity"/>
    <property type="evidence" value="ECO:0007669"/>
    <property type="project" value="TreeGrafter"/>
</dbReference>
<evidence type="ECO:0000256" key="7">
    <source>
        <dbReference type="SAM" id="Phobius"/>
    </source>
</evidence>
<feature type="transmembrane region" description="Helical" evidence="7">
    <location>
        <begin position="129"/>
        <end position="154"/>
    </location>
</feature>
<accession>A0A4R0JXE5</accession>
<dbReference type="GO" id="GO:0005886">
    <property type="term" value="C:plasma membrane"/>
    <property type="evidence" value="ECO:0007669"/>
    <property type="project" value="TreeGrafter"/>
</dbReference>
<feature type="transmembrane region" description="Helical" evidence="7">
    <location>
        <begin position="160"/>
        <end position="179"/>
    </location>
</feature>
<comment type="subcellular location">
    <subcellularLocation>
        <location evidence="1">Membrane</location>
        <topology evidence="1">Multi-pass membrane protein</topology>
    </subcellularLocation>
</comment>
<dbReference type="OrthoDB" id="9814523at2"/>
<evidence type="ECO:0000313" key="8">
    <source>
        <dbReference type="EMBL" id="TCC50914.1"/>
    </source>
</evidence>
<dbReference type="Pfam" id="PF00474">
    <property type="entry name" value="SSF"/>
    <property type="match status" value="1"/>
</dbReference>
<feature type="transmembrane region" description="Helical" evidence="7">
    <location>
        <begin position="393"/>
        <end position="415"/>
    </location>
</feature>
<proteinExistence type="inferred from homology"/>
<keyword evidence="5 7" id="KW-0472">Membrane</keyword>
<feature type="transmembrane region" description="Helical" evidence="7">
    <location>
        <begin position="191"/>
        <end position="209"/>
    </location>
</feature>
<reference evidence="8 9" key="1">
    <citation type="submission" date="2019-02" db="EMBL/GenBank/DDBJ databases">
        <title>Kribbella capetownensis sp. nov. and Kribbella speibonae sp. nov., isolated from soil.</title>
        <authorList>
            <person name="Curtis S.M."/>
            <person name="Norton I."/>
            <person name="Everest G.J."/>
            <person name="Meyers P.R."/>
        </authorList>
    </citation>
    <scope>NUCLEOTIDE SEQUENCE [LARGE SCALE GENOMIC DNA]</scope>
    <source>
        <strain evidence="8 9">YM53</strain>
    </source>
</reference>
<evidence type="ECO:0000256" key="6">
    <source>
        <dbReference type="RuleBase" id="RU362091"/>
    </source>
</evidence>
<sequence length="559" mass="59863">MLALESILRLDATAIDYIIIATYFVFVLGIGYLAKSAVSNSLDFFLSGRSLPAWVTGLAFISANLGAIEIMGMSANGAQYGMPTVHYFWIGAVPAMLFLGVVMMPFYYGSKVRSVPEFMLRRFGKPAHLVNAISFAVAQVLIAGVNLFLLATIVNVLLGWPIWVSVIAAAAIVLSYITLGGLSAAIYNEVLQFFVIVAALLPLTLVGLHKVGGWEGLVDKVSASPGGAEQMSAWPGNALSGFSSDFLSVIGLVFGLGFVLSFGYWTTNFVEVQRAMASKNMSAARRTPIIGSYPKMFIPFIVIIPGIIAAVIVPELAQFKADGTGEVTYNDALLLLMRDLLPNGMLGLAITGLLASFMAGMAANLSSFNTVMTYDLIERYIVKERSDDFYLRTGRWITVAGTFIAIGTAAIASGYSNLMDYLQQLFSFFNAPLFATFILGMFWKRMTATAGWTGLVSGTATAILVFILSENGVIDLPGQGASFVGAGAAFVVDILVSVLVSLATAPKRESELVGLVYSLTPKEQRTEVAQAGDQGWYRRPVLLAGISLAMVIVLNIIFG</sequence>
<feature type="transmembrane region" description="Helical" evidence="7">
    <location>
        <begin position="450"/>
        <end position="469"/>
    </location>
</feature>
<gene>
    <name evidence="8" type="ORF">E0H75_12215</name>
</gene>
<feature type="transmembrane region" description="Helical" evidence="7">
    <location>
        <begin position="345"/>
        <end position="372"/>
    </location>
</feature>
<feature type="transmembrane region" description="Helical" evidence="7">
    <location>
        <begin position="246"/>
        <end position="272"/>
    </location>
</feature>
<feature type="transmembrane region" description="Helical" evidence="7">
    <location>
        <begin position="54"/>
        <end position="75"/>
    </location>
</feature>
<dbReference type="AlphaFoldDB" id="A0A4R0JXE5"/>
<evidence type="ECO:0000256" key="2">
    <source>
        <dbReference type="ARBA" id="ARBA00006434"/>
    </source>
</evidence>
<dbReference type="CDD" id="cd11478">
    <property type="entry name" value="SLC5sbd_u2"/>
    <property type="match status" value="1"/>
</dbReference>
<comment type="caution">
    <text evidence="8">The sequence shown here is derived from an EMBL/GenBank/DDBJ whole genome shotgun (WGS) entry which is preliminary data.</text>
</comment>
<dbReference type="PROSITE" id="PS50283">
    <property type="entry name" value="NA_SOLUT_SYMP_3"/>
    <property type="match status" value="1"/>
</dbReference>
<dbReference type="PANTHER" id="PTHR11819:SF195">
    <property type="entry name" value="SODIUM_GLUCOSE COTRANSPORTER 4"/>
    <property type="match status" value="1"/>
</dbReference>
<protein>
    <submittedName>
        <fullName evidence="8">Na+/galactose cotransporter</fullName>
    </submittedName>
</protein>